<protein>
    <submittedName>
        <fullName evidence="3">DUF11 domain-containing protein</fullName>
    </submittedName>
</protein>
<dbReference type="RefSeq" id="WP_271149536.1">
    <property type="nucleotide sequence ID" value="NZ_CP115859.1"/>
</dbReference>
<dbReference type="InterPro" id="IPR001434">
    <property type="entry name" value="OmcB-like_DUF11"/>
</dbReference>
<name>A0ABY7QR75_9FLAO</name>
<reference evidence="3 4" key="1">
    <citation type="submission" date="2023-01" db="EMBL/GenBank/DDBJ databases">
        <title>Complete genome of Chryseobacterium camelliae VAN22-5A.</title>
        <authorList>
            <person name="Zong G."/>
            <person name="Cao G."/>
        </authorList>
    </citation>
    <scope>NUCLEOTIDE SEQUENCE [LARGE SCALE GENOMIC DNA]</scope>
    <source>
        <strain evidence="3 4">VAN22-5A</strain>
    </source>
</reference>
<feature type="chain" id="PRO_5045190132" evidence="1">
    <location>
        <begin position="23"/>
        <end position="494"/>
    </location>
</feature>
<dbReference type="Gene3D" id="2.60.40.10">
    <property type="entry name" value="Immunoglobulins"/>
    <property type="match status" value="1"/>
</dbReference>
<evidence type="ECO:0000313" key="4">
    <source>
        <dbReference type="Proteomes" id="UP001210978"/>
    </source>
</evidence>
<dbReference type="NCBIfam" id="TIGR01451">
    <property type="entry name" value="B_ant_repeat"/>
    <property type="match status" value="1"/>
</dbReference>
<dbReference type="Pfam" id="PF01345">
    <property type="entry name" value="DUF11"/>
    <property type="match status" value="1"/>
</dbReference>
<keyword evidence="1" id="KW-0732">Signal</keyword>
<feature type="signal peptide" evidence="1">
    <location>
        <begin position="1"/>
        <end position="22"/>
    </location>
</feature>
<dbReference type="InterPro" id="IPR047589">
    <property type="entry name" value="DUF11_rpt"/>
</dbReference>
<evidence type="ECO:0000313" key="3">
    <source>
        <dbReference type="EMBL" id="WBV61241.1"/>
    </source>
</evidence>
<organism evidence="3 4">
    <name type="scientific">Chryseobacterium camelliae</name>
    <dbReference type="NCBI Taxonomy" id="1265445"/>
    <lineage>
        <taxon>Bacteria</taxon>
        <taxon>Pseudomonadati</taxon>
        <taxon>Bacteroidota</taxon>
        <taxon>Flavobacteriia</taxon>
        <taxon>Flavobacteriales</taxon>
        <taxon>Weeksellaceae</taxon>
        <taxon>Chryseobacterium group</taxon>
        <taxon>Chryseobacterium</taxon>
    </lineage>
</organism>
<dbReference type="EMBL" id="CP115859">
    <property type="protein sequence ID" value="WBV61241.1"/>
    <property type="molecule type" value="Genomic_DNA"/>
</dbReference>
<sequence length="494" mass="52194">MRKKIFEPLWLGLFMLSCSVFSAQSSPNLEFATVSGVQNPQGNGPVYNASINFVKNVNNPSGVAYTSYLPNLKVDLALSNQQYNSAVMMGYNINNTSISVYPKMNYIGTPANSDFTSSGASVGQGISIVNNNGVSLFYNTAALGNKSTSGTYAMADLTITFNRPVDNPTLHIGAMGAFRDQLGIAGGFELVGSNVPVTLTRLSGNNNNFSVAGTSIGNVSLHPNDVGTQSASGSVLVSGNGITQLKFRMSVRGDGGELTWGNGSGDLVTFGISLLESDLSITNSISNNTPQVDDIVTFTIKAKNNGASNNTGVIVSSLVPDGYQVISASSTAGSYNSSTGAWNIDILNDGIEEELYIQAKVKSTGSYTLNSTISGDLRDPFMGNNTTSLTPAVSARAVCYNDPNISIPGTDSKFGITTLQRAGQHMGNWPMVRKSGHLVLESNTKGFVITRVSTGKISDITIPVEGMILYDTTEKCLKIYSDNQWSCFSTAACP</sequence>
<gene>
    <name evidence="3" type="ORF">PFY12_03755</name>
</gene>
<evidence type="ECO:0000256" key="1">
    <source>
        <dbReference type="SAM" id="SignalP"/>
    </source>
</evidence>
<dbReference type="InterPro" id="IPR013783">
    <property type="entry name" value="Ig-like_fold"/>
</dbReference>
<dbReference type="Proteomes" id="UP001210978">
    <property type="component" value="Chromosome"/>
</dbReference>
<accession>A0ABY7QR75</accession>
<dbReference type="PROSITE" id="PS51257">
    <property type="entry name" value="PROKAR_LIPOPROTEIN"/>
    <property type="match status" value="1"/>
</dbReference>
<proteinExistence type="predicted"/>
<keyword evidence="4" id="KW-1185">Reference proteome</keyword>
<evidence type="ECO:0000259" key="2">
    <source>
        <dbReference type="Pfam" id="PF01345"/>
    </source>
</evidence>
<feature type="domain" description="DUF11" evidence="2">
    <location>
        <begin position="278"/>
        <end position="390"/>
    </location>
</feature>